<name>A0A1H1NIM3_9BRAD</name>
<accession>A0A1H1NIM3</accession>
<protein>
    <submittedName>
        <fullName evidence="1">Uncharacterized protein</fullName>
    </submittedName>
</protein>
<proteinExistence type="predicted"/>
<keyword evidence="2" id="KW-1185">Reference proteome</keyword>
<evidence type="ECO:0000313" key="2">
    <source>
        <dbReference type="Proteomes" id="UP000243904"/>
    </source>
</evidence>
<dbReference type="RefSeq" id="WP_174556520.1">
    <property type="nucleotide sequence ID" value="NZ_LT629750.1"/>
</dbReference>
<organism evidence="1 2">
    <name type="scientific">Bradyrhizobium canariense</name>
    <dbReference type="NCBI Taxonomy" id="255045"/>
    <lineage>
        <taxon>Bacteria</taxon>
        <taxon>Pseudomonadati</taxon>
        <taxon>Pseudomonadota</taxon>
        <taxon>Alphaproteobacteria</taxon>
        <taxon>Hyphomicrobiales</taxon>
        <taxon>Nitrobacteraceae</taxon>
        <taxon>Bradyrhizobium</taxon>
    </lineage>
</organism>
<dbReference type="Proteomes" id="UP000243904">
    <property type="component" value="Chromosome I"/>
</dbReference>
<sequence length="143" mass="16578">MPTFKPIDSGISMKTSLSTLDRLVLDSGALEAEFFIPEDANRRLQVAFPHVEIMRTLDEMPLSTEETEKWVGLNTEHFAYEVVGAHFWKSQSWAFKEVHKDLKHYVFITGWTCLDVISRHPPRFSIVGVPEARRLAYARWLEQ</sequence>
<dbReference type="EMBL" id="LT629750">
    <property type="protein sequence ID" value="SDR98822.1"/>
    <property type="molecule type" value="Genomic_DNA"/>
</dbReference>
<dbReference type="AlphaFoldDB" id="A0A1H1NIM3"/>
<evidence type="ECO:0000313" key="1">
    <source>
        <dbReference type="EMBL" id="SDR98822.1"/>
    </source>
</evidence>
<reference evidence="2" key="1">
    <citation type="submission" date="2016-10" db="EMBL/GenBank/DDBJ databases">
        <authorList>
            <person name="Varghese N."/>
            <person name="Submissions S."/>
        </authorList>
    </citation>
    <scope>NUCLEOTIDE SEQUENCE [LARGE SCALE GENOMIC DNA]</scope>
    <source>
        <strain evidence="2">GAS369</strain>
    </source>
</reference>
<gene>
    <name evidence="1" type="ORF">SAMN05444158_0642</name>
</gene>